<dbReference type="EMBL" id="LXQA011138372">
    <property type="protein sequence ID" value="MCI86360.1"/>
    <property type="molecule type" value="Genomic_DNA"/>
</dbReference>
<protein>
    <submittedName>
        <fullName evidence="1">Uncharacterized protein</fullName>
    </submittedName>
</protein>
<dbReference type="Proteomes" id="UP000265520">
    <property type="component" value="Unassembled WGS sequence"/>
</dbReference>
<feature type="non-terminal residue" evidence="1">
    <location>
        <position position="68"/>
    </location>
</feature>
<evidence type="ECO:0000313" key="1">
    <source>
        <dbReference type="EMBL" id="MCI86360.1"/>
    </source>
</evidence>
<reference evidence="1 2" key="1">
    <citation type="journal article" date="2018" name="Front. Plant Sci.">
        <title>Red Clover (Trifolium pratense) and Zigzag Clover (T. medium) - A Picture of Genomic Similarities and Differences.</title>
        <authorList>
            <person name="Dluhosova J."/>
            <person name="Istvanek J."/>
            <person name="Nedelnik J."/>
            <person name="Repkova J."/>
        </authorList>
    </citation>
    <scope>NUCLEOTIDE SEQUENCE [LARGE SCALE GENOMIC DNA]</scope>
    <source>
        <strain evidence="2">cv. 10/8</strain>
        <tissue evidence="1">Leaf</tissue>
    </source>
</reference>
<feature type="non-terminal residue" evidence="1">
    <location>
        <position position="1"/>
    </location>
</feature>
<name>A0A392VJ04_9FABA</name>
<proteinExistence type="predicted"/>
<dbReference type="AlphaFoldDB" id="A0A392VJ04"/>
<accession>A0A392VJ04</accession>
<comment type="caution">
    <text evidence="1">The sequence shown here is derived from an EMBL/GenBank/DDBJ whole genome shotgun (WGS) entry which is preliminary data.</text>
</comment>
<keyword evidence="2" id="KW-1185">Reference proteome</keyword>
<organism evidence="1 2">
    <name type="scientific">Trifolium medium</name>
    <dbReference type="NCBI Taxonomy" id="97028"/>
    <lineage>
        <taxon>Eukaryota</taxon>
        <taxon>Viridiplantae</taxon>
        <taxon>Streptophyta</taxon>
        <taxon>Embryophyta</taxon>
        <taxon>Tracheophyta</taxon>
        <taxon>Spermatophyta</taxon>
        <taxon>Magnoliopsida</taxon>
        <taxon>eudicotyledons</taxon>
        <taxon>Gunneridae</taxon>
        <taxon>Pentapetalae</taxon>
        <taxon>rosids</taxon>
        <taxon>fabids</taxon>
        <taxon>Fabales</taxon>
        <taxon>Fabaceae</taxon>
        <taxon>Papilionoideae</taxon>
        <taxon>50 kb inversion clade</taxon>
        <taxon>NPAAA clade</taxon>
        <taxon>Hologalegina</taxon>
        <taxon>IRL clade</taxon>
        <taxon>Trifolieae</taxon>
        <taxon>Trifolium</taxon>
    </lineage>
</organism>
<evidence type="ECO:0000313" key="2">
    <source>
        <dbReference type="Proteomes" id="UP000265520"/>
    </source>
</evidence>
<sequence>TKRPMAGVNNDNVENVAENQVSLGPTHPQNGQLASVTESDDLNYIEYVAEPPMETVMAALVNAINHQG</sequence>